<evidence type="ECO:0000256" key="1">
    <source>
        <dbReference type="SAM" id="MobiDB-lite"/>
    </source>
</evidence>
<dbReference type="EMBL" id="RSCK01000036">
    <property type="protein sequence ID" value="RUT10824.1"/>
    <property type="molecule type" value="Genomic_DNA"/>
</dbReference>
<dbReference type="AlphaFoldDB" id="A0AB37UHM7"/>
<dbReference type="RefSeq" id="WP_127023732.1">
    <property type="nucleotide sequence ID" value="NZ_JAVKZF010000001.1"/>
</dbReference>
<evidence type="ECO:0000259" key="2">
    <source>
        <dbReference type="Pfam" id="PF04480"/>
    </source>
</evidence>
<dbReference type="Gene3D" id="3.40.960.10">
    <property type="entry name" value="VSR Endonuclease"/>
    <property type="match status" value="1"/>
</dbReference>
<proteinExistence type="predicted"/>
<dbReference type="Proteomes" id="UP000282574">
    <property type="component" value="Unassembled WGS sequence"/>
</dbReference>
<feature type="region of interest" description="Disordered" evidence="1">
    <location>
        <begin position="131"/>
        <end position="157"/>
    </location>
</feature>
<name>A0AB37UHM7_9CYAN</name>
<dbReference type="Pfam" id="PF04480">
    <property type="entry name" value="DUF559"/>
    <property type="match status" value="1"/>
</dbReference>
<reference evidence="3 4" key="1">
    <citation type="journal article" date="2019" name="Genome Biol. Evol.">
        <title>Day and night: Metabolic profiles and evolutionary relationships of six axenic non-marine cyanobacteria.</title>
        <authorList>
            <person name="Will S.E."/>
            <person name="Henke P."/>
            <person name="Boedeker C."/>
            <person name="Huang S."/>
            <person name="Brinkmann H."/>
            <person name="Rohde M."/>
            <person name="Jarek M."/>
            <person name="Friedl T."/>
            <person name="Seufert S."/>
            <person name="Schumacher M."/>
            <person name="Overmann J."/>
            <person name="Neumann-Schaal M."/>
            <person name="Petersen J."/>
        </authorList>
    </citation>
    <scope>NUCLEOTIDE SEQUENCE [LARGE SCALE GENOMIC DNA]</scope>
    <source>
        <strain evidence="3 4">SAG 39.79</strain>
    </source>
</reference>
<dbReference type="PANTHER" id="PTHR38590">
    <property type="entry name" value="BLL0828 PROTEIN"/>
    <property type="match status" value="1"/>
</dbReference>
<dbReference type="CDD" id="cd01038">
    <property type="entry name" value="Endonuclease_DUF559"/>
    <property type="match status" value="1"/>
</dbReference>
<dbReference type="SUPFAM" id="SSF52980">
    <property type="entry name" value="Restriction endonuclease-like"/>
    <property type="match status" value="1"/>
</dbReference>
<gene>
    <name evidence="3" type="ORF">DSM107010_39420</name>
</gene>
<keyword evidence="4" id="KW-1185">Reference proteome</keyword>
<feature type="compositionally biased region" description="Basic and acidic residues" evidence="1">
    <location>
        <begin position="144"/>
        <end position="157"/>
    </location>
</feature>
<dbReference type="InterPro" id="IPR011335">
    <property type="entry name" value="Restrct_endonuc-II-like"/>
</dbReference>
<comment type="caution">
    <text evidence="3">The sequence shown here is derived from an EMBL/GenBank/DDBJ whole genome shotgun (WGS) entry which is preliminary data.</text>
</comment>
<evidence type="ECO:0000313" key="4">
    <source>
        <dbReference type="Proteomes" id="UP000282574"/>
    </source>
</evidence>
<protein>
    <recommendedName>
        <fullName evidence="2">DUF559 domain-containing protein</fullName>
    </recommendedName>
</protein>
<dbReference type="InterPro" id="IPR007569">
    <property type="entry name" value="DUF559"/>
</dbReference>
<accession>A0AB37UHM7</accession>
<feature type="domain" description="DUF559" evidence="2">
    <location>
        <begin position="11"/>
        <end position="117"/>
    </location>
</feature>
<sequence>MTKLYNKTSEQEKRRSLRKNMPLAEKMIWSKLRCQQIDNCKFRRQYSIDAFVIDFYSTEFKLAIEIDGDSHYQDGVPNYDRERQVFLEATGAKVLRFTNREVYENLNQVLEVVSQAIRQLRKYPLPNPPLAKGRELESSSLGVKGREKKELLTRISQ</sequence>
<dbReference type="PANTHER" id="PTHR38590:SF1">
    <property type="entry name" value="BLL0828 PROTEIN"/>
    <property type="match status" value="1"/>
</dbReference>
<evidence type="ECO:0000313" key="3">
    <source>
        <dbReference type="EMBL" id="RUT10824.1"/>
    </source>
</evidence>
<organism evidence="3 4">
    <name type="scientific">Chroococcidiopsis cubana SAG 39.79</name>
    <dbReference type="NCBI Taxonomy" id="388085"/>
    <lineage>
        <taxon>Bacteria</taxon>
        <taxon>Bacillati</taxon>
        <taxon>Cyanobacteriota</taxon>
        <taxon>Cyanophyceae</taxon>
        <taxon>Chroococcidiopsidales</taxon>
        <taxon>Chroococcidiopsidaceae</taxon>
        <taxon>Chroococcidiopsis</taxon>
    </lineage>
</organism>
<dbReference type="InterPro" id="IPR047216">
    <property type="entry name" value="Endonuclease_DUF559_bact"/>
</dbReference>